<evidence type="ECO:0000256" key="3">
    <source>
        <dbReference type="HAMAP-Rule" id="MF_01459"/>
    </source>
</evidence>
<dbReference type="RefSeq" id="WP_011124498.1">
    <property type="nucleotide sequence ID" value="NC_005042.1"/>
</dbReference>
<dbReference type="Gene3D" id="2.40.128.20">
    <property type="match status" value="1"/>
</dbReference>
<dbReference type="eggNOG" id="ENOG502ZBV6">
    <property type="taxonomic scope" value="Bacteria"/>
</dbReference>
<dbReference type="HAMAP" id="MF_01459">
    <property type="entry name" value="Chrphore_lyase_CpxS"/>
    <property type="match status" value="1"/>
</dbReference>
<evidence type="ECO:0000256" key="2">
    <source>
        <dbReference type="ARBA" id="ARBA00023239"/>
    </source>
</evidence>
<dbReference type="EC" id="4.-.-.-" evidence="3"/>
<comment type="function">
    <text evidence="3">Covalently attaches a chromophore to Cys residue(s) of phycobiliproteins.</text>
</comment>
<dbReference type="OrthoDB" id="554080at2"/>
<dbReference type="InterPro" id="IPR012674">
    <property type="entry name" value="Calycin"/>
</dbReference>
<dbReference type="HOGENOM" id="CLU_096258_0_0_3"/>
<reference evidence="4 5" key="1">
    <citation type="journal article" date="2003" name="Proc. Natl. Acad. Sci. U.S.A.">
        <title>Genome sequence of the cyanobacterium Prochlorococcus marinus SS120, a nearly minimal oxyphototrophic genome.</title>
        <authorList>
            <person name="Dufresne A."/>
            <person name="Salanoubat M."/>
            <person name="Partensky F."/>
            <person name="Artiguenave F."/>
            <person name="Axmann I.M."/>
            <person name="Barbe V."/>
            <person name="Duprat S."/>
            <person name="Galperin M.Y."/>
            <person name="Koonin E.V."/>
            <person name="Le Gall F."/>
            <person name="Makarova K.S."/>
            <person name="Ostrowski M."/>
            <person name="Oztas S."/>
            <person name="Robert C."/>
            <person name="Rogozin I.B."/>
            <person name="Scanlan D.J."/>
            <person name="Tandeau de Marsac N."/>
            <person name="Weissenbach J."/>
            <person name="Wincker P."/>
            <person name="Wolf Y.I."/>
            <person name="Hess W.R."/>
        </authorList>
    </citation>
    <scope>NUCLEOTIDE SEQUENCE [LARGE SCALE GENOMIC DNA]</scope>
    <source>
        <strain evidence="5">SARG / CCMP1375 / SS120</strain>
    </source>
</reference>
<dbReference type="KEGG" id="pma:Pro_0343"/>
<dbReference type="AlphaFoldDB" id="G3XCS1"/>
<dbReference type="Pfam" id="PF09367">
    <property type="entry name" value="CpeS"/>
    <property type="match status" value="1"/>
</dbReference>
<protein>
    <recommendedName>
        <fullName evidence="3">Chromophore lyase CpcS/CpeS</fullName>
        <ecNumber evidence="3">4.-.-.-</ecNumber>
    </recommendedName>
</protein>
<organism evidence="4 5">
    <name type="scientific">Prochlorococcus marinus (strain SARG / CCMP1375 / SS120)</name>
    <dbReference type="NCBI Taxonomy" id="167539"/>
    <lineage>
        <taxon>Bacteria</taxon>
        <taxon>Bacillati</taxon>
        <taxon>Cyanobacteriota</taxon>
        <taxon>Cyanophyceae</taxon>
        <taxon>Synechococcales</taxon>
        <taxon>Prochlorococcaceae</taxon>
        <taxon>Prochlorococcus</taxon>
    </lineage>
</organism>
<dbReference type="GO" id="GO:0017006">
    <property type="term" value="P:protein-tetrapyrrole linkage"/>
    <property type="evidence" value="ECO:0007669"/>
    <property type="project" value="UniProtKB-UniRule"/>
</dbReference>
<accession>G3XCS1</accession>
<evidence type="ECO:0000313" key="5">
    <source>
        <dbReference type="Proteomes" id="UP000001420"/>
    </source>
</evidence>
<dbReference type="CDD" id="cd16339">
    <property type="entry name" value="CpcS"/>
    <property type="match status" value="1"/>
</dbReference>
<dbReference type="GO" id="GO:0016829">
    <property type="term" value="F:lyase activity"/>
    <property type="evidence" value="ECO:0007669"/>
    <property type="project" value="UniProtKB-KW"/>
</dbReference>
<evidence type="ECO:0000256" key="1">
    <source>
        <dbReference type="ARBA" id="ARBA00010681"/>
    </source>
</evidence>
<proteinExistence type="inferred from homology"/>
<dbReference type="PATRIC" id="fig|167539.5.peg.352"/>
<comment type="similarity">
    <text evidence="1 3">Belongs to the CpcS/CpeS biliprotein lyase family.</text>
</comment>
<sequence>MGIEEFVNKSEGEWNSMRSGHSLAFKQFEEVLSHISITLLQPDDTQIKDYLKESEYSKPQIISPFKIEWSGESNWKGSDSSNDLSGCSLLIPIPSSKQEGIILRSMGYTEKIDAISNYHFISDGTIVLSTVYEQTVAEERIWFISENVRCRSSVILSLESKAILQTSFASEIKRVHKPYRE</sequence>
<dbReference type="EMBL" id="AE017126">
    <property type="protein sequence ID" value="AAP99389.1"/>
    <property type="molecule type" value="Genomic_DNA"/>
</dbReference>
<dbReference type="EnsemblBacteria" id="AAP99389">
    <property type="protein sequence ID" value="AAP99389"/>
    <property type="gene ID" value="Pro_0343"/>
</dbReference>
<name>G3XCS1_PROMA</name>
<keyword evidence="2 3" id="KW-0456">Lyase</keyword>
<dbReference type="SMR" id="G3XCS1"/>
<keyword evidence="5" id="KW-1185">Reference proteome</keyword>
<evidence type="ECO:0000313" key="4">
    <source>
        <dbReference type="EMBL" id="AAP99389.1"/>
    </source>
</evidence>
<dbReference type="Proteomes" id="UP000001420">
    <property type="component" value="Chromosome"/>
</dbReference>
<dbReference type="InterPro" id="IPR018536">
    <property type="entry name" value="CpcS/CpeS"/>
</dbReference>
<dbReference type="STRING" id="167539.Pro_0343"/>
<gene>
    <name evidence="4" type="primary">cpeS</name>
    <name evidence="3" type="synonym">cpcS</name>
    <name evidence="4" type="ordered locus">Pro_0343</name>
</gene>